<dbReference type="SMART" id="SM00448">
    <property type="entry name" value="REC"/>
    <property type="match status" value="1"/>
</dbReference>
<dbReference type="RefSeq" id="WP_125565650.1">
    <property type="nucleotide sequence ID" value="NZ_AP019307.1"/>
</dbReference>
<gene>
    <name evidence="6" type="ORF">Back2_00480</name>
</gene>
<evidence type="ECO:0000256" key="3">
    <source>
        <dbReference type="PROSITE-ProRule" id="PRU00169"/>
    </source>
</evidence>
<dbReference type="KEGG" id="nbe:Back2_00480"/>
<accession>A0A3G9IQ73</accession>
<evidence type="ECO:0000256" key="2">
    <source>
        <dbReference type="ARBA" id="ARBA00023125"/>
    </source>
</evidence>
<dbReference type="InterPro" id="IPR000792">
    <property type="entry name" value="Tscrpt_reg_LuxR_C"/>
</dbReference>
<dbReference type="CDD" id="cd17535">
    <property type="entry name" value="REC_NarL-like"/>
    <property type="match status" value="1"/>
</dbReference>
<dbReference type="InterPro" id="IPR016032">
    <property type="entry name" value="Sig_transdc_resp-reg_C-effctor"/>
</dbReference>
<proteinExistence type="predicted"/>
<organism evidence="6 7">
    <name type="scientific">Nocardioides baekrokdamisoli</name>
    <dbReference type="NCBI Taxonomy" id="1804624"/>
    <lineage>
        <taxon>Bacteria</taxon>
        <taxon>Bacillati</taxon>
        <taxon>Actinomycetota</taxon>
        <taxon>Actinomycetes</taxon>
        <taxon>Propionibacteriales</taxon>
        <taxon>Nocardioidaceae</taxon>
        <taxon>Nocardioides</taxon>
    </lineage>
</organism>
<dbReference type="GO" id="GO:0003677">
    <property type="term" value="F:DNA binding"/>
    <property type="evidence" value="ECO:0007669"/>
    <property type="project" value="UniProtKB-KW"/>
</dbReference>
<dbReference type="SUPFAM" id="SSF52172">
    <property type="entry name" value="CheY-like"/>
    <property type="match status" value="1"/>
</dbReference>
<protein>
    <submittedName>
        <fullName evidence="6">DNA-binding response regulator</fullName>
    </submittedName>
</protein>
<dbReference type="PANTHER" id="PTHR43214">
    <property type="entry name" value="TWO-COMPONENT RESPONSE REGULATOR"/>
    <property type="match status" value="1"/>
</dbReference>
<dbReference type="PROSITE" id="PS50043">
    <property type="entry name" value="HTH_LUXR_2"/>
    <property type="match status" value="1"/>
</dbReference>
<dbReference type="Gene3D" id="3.40.50.2300">
    <property type="match status" value="1"/>
</dbReference>
<dbReference type="AlphaFoldDB" id="A0A3G9IQ73"/>
<dbReference type="GO" id="GO:0000160">
    <property type="term" value="P:phosphorelay signal transduction system"/>
    <property type="evidence" value="ECO:0007669"/>
    <property type="project" value="InterPro"/>
</dbReference>
<keyword evidence="1 3" id="KW-0597">Phosphoprotein</keyword>
<dbReference type="Proteomes" id="UP000271573">
    <property type="component" value="Chromosome"/>
</dbReference>
<evidence type="ECO:0000259" key="4">
    <source>
        <dbReference type="PROSITE" id="PS50043"/>
    </source>
</evidence>
<evidence type="ECO:0000313" key="7">
    <source>
        <dbReference type="Proteomes" id="UP000271573"/>
    </source>
</evidence>
<dbReference type="EMBL" id="AP019307">
    <property type="protein sequence ID" value="BBH15761.1"/>
    <property type="molecule type" value="Genomic_DNA"/>
</dbReference>
<keyword evidence="2 6" id="KW-0238">DNA-binding</keyword>
<name>A0A3G9IQ73_9ACTN</name>
<dbReference type="InterPro" id="IPR058245">
    <property type="entry name" value="NreC/VraR/RcsB-like_REC"/>
</dbReference>
<dbReference type="CDD" id="cd06170">
    <property type="entry name" value="LuxR_C_like"/>
    <property type="match status" value="1"/>
</dbReference>
<reference evidence="6 7" key="1">
    <citation type="submission" date="2018-11" db="EMBL/GenBank/DDBJ databases">
        <title>Complete genome sequence of Nocardioides baekrokdamisoli strain KCTC 39748.</title>
        <authorList>
            <person name="Kang S.W."/>
            <person name="Lee K.C."/>
            <person name="Kim K.K."/>
            <person name="Kim J.S."/>
            <person name="Kim D.S."/>
            <person name="Ko S.H."/>
            <person name="Yang S.H."/>
            <person name="Shin Y.K."/>
            <person name="Lee J.S."/>
        </authorList>
    </citation>
    <scope>NUCLEOTIDE SEQUENCE [LARGE SCALE GENOMIC DNA]</scope>
    <source>
        <strain evidence="6 7">KCTC 39748</strain>
    </source>
</reference>
<feature type="domain" description="Response regulatory" evidence="5">
    <location>
        <begin position="4"/>
        <end position="125"/>
    </location>
</feature>
<dbReference type="PRINTS" id="PR00038">
    <property type="entry name" value="HTHLUXR"/>
</dbReference>
<feature type="modified residue" description="4-aspartylphosphate" evidence="3">
    <location>
        <position position="55"/>
    </location>
</feature>
<feature type="domain" description="HTH luxR-type" evidence="4">
    <location>
        <begin position="147"/>
        <end position="212"/>
    </location>
</feature>
<dbReference type="SUPFAM" id="SSF46894">
    <property type="entry name" value="C-terminal effector domain of the bipartite response regulators"/>
    <property type="match status" value="1"/>
</dbReference>
<dbReference type="SMART" id="SM00421">
    <property type="entry name" value="HTH_LUXR"/>
    <property type="match status" value="1"/>
</dbReference>
<dbReference type="InterPro" id="IPR039420">
    <property type="entry name" value="WalR-like"/>
</dbReference>
<dbReference type="PROSITE" id="PS50110">
    <property type="entry name" value="RESPONSE_REGULATORY"/>
    <property type="match status" value="1"/>
</dbReference>
<keyword evidence="7" id="KW-1185">Reference proteome</keyword>
<dbReference type="OrthoDB" id="9808843at2"/>
<dbReference type="Pfam" id="PF00072">
    <property type="entry name" value="Response_reg"/>
    <property type="match status" value="1"/>
</dbReference>
<evidence type="ECO:0000313" key="6">
    <source>
        <dbReference type="EMBL" id="BBH15761.1"/>
    </source>
</evidence>
<evidence type="ECO:0000259" key="5">
    <source>
        <dbReference type="PROSITE" id="PS50110"/>
    </source>
</evidence>
<dbReference type="PANTHER" id="PTHR43214:SF43">
    <property type="entry name" value="TWO-COMPONENT RESPONSE REGULATOR"/>
    <property type="match status" value="1"/>
</dbReference>
<sequence>MTIQVVVADDHKMFRAGVIELLHTFDDLEVVGQASTGVETLALVQDLQPDVLLLDLDMPDTVSTGFESVTTAVAVRTASPGTKVVVLTMHDDADLVRKLIHAGVSSYLVKSAGREELYAAIAAAARDENSVMVSVSRATATALSSGLTEGPSILTAREHDVLQCLARGGTNRSIGRELHLAEATIKRHLATIYNKLDAHTRLEVVRKAHALGLLS</sequence>
<dbReference type="GO" id="GO:0006355">
    <property type="term" value="P:regulation of DNA-templated transcription"/>
    <property type="evidence" value="ECO:0007669"/>
    <property type="project" value="InterPro"/>
</dbReference>
<evidence type="ECO:0000256" key="1">
    <source>
        <dbReference type="ARBA" id="ARBA00022553"/>
    </source>
</evidence>
<dbReference type="InterPro" id="IPR011006">
    <property type="entry name" value="CheY-like_superfamily"/>
</dbReference>
<dbReference type="Pfam" id="PF00196">
    <property type="entry name" value="GerE"/>
    <property type="match status" value="1"/>
</dbReference>
<dbReference type="InterPro" id="IPR001789">
    <property type="entry name" value="Sig_transdc_resp-reg_receiver"/>
</dbReference>